<dbReference type="Pfam" id="PF00575">
    <property type="entry name" value="S1"/>
    <property type="match status" value="1"/>
</dbReference>
<protein>
    <recommendedName>
        <fullName evidence="2">S1 motif domain-containing protein</fullName>
    </recommendedName>
</protein>
<dbReference type="InterPro" id="IPR012340">
    <property type="entry name" value="NA-bd_OB-fold"/>
</dbReference>
<accession>A0A1W1V098</accession>
<organism evidence="3 4">
    <name type="scientific">Peptoniphilus asaccharolyticus DSM 20463</name>
    <dbReference type="NCBI Taxonomy" id="573058"/>
    <lineage>
        <taxon>Bacteria</taxon>
        <taxon>Bacillati</taxon>
        <taxon>Bacillota</taxon>
        <taxon>Tissierellia</taxon>
        <taxon>Tissierellales</taxon>
        <taxon>Peptoniphilaceae</taxon>
        <taxon>Peptoniphilus</taxon>
    </lineage>
</organism>
<proteinExistence type="inferred from homology"/>
<dbReference type="InterPro" id="IPR040764">
    <property type="entry name" value="CvfB_WH"/>
</dbReference>
<dbReference type="AlphaFoldDB" id="A0A1W1V098"/>
<dbReference type="OrthoDB" id="9801597at2"/>
<keyword evidence="4" id="KW-1185">Reference proteome</keyword>
<dbReference type="InterPro" id="IPR003029">
    <property type="entry name" value="S1_domain"/>
</dbReference>
<dbReference type="GO" id="GO:0003676">
    <property type="term" value="F:nucleic acid binding"/>
    <property type="evidence" value="ECO:0007669"/>
    <property type="project" value="InterPro"/>
</dbReference>
<dbReference type="Gene3D" id="2.40.50.140">
    <property type="entry name" value="Nucleic acid-binding proteins"/>
    <property type="match status" value="2"/>
</dbReference>
<feature type="domain" description="S1 motif" evidence="2">
    <location>
        <begin position="137"/>
        <end position="197"/>
    </location>
</feature>
<dbReference type="SUPFAM" id="SSF50249">
    <property type="entry name" value="Nucleic acid-binding proteins"/>
    <property type="match status" value="1"/>
</dbReference>
<dbReference type="Gene3D" id="1.10.10.10">
    <property type="entry name" value="Winged helix-like DNA-binding domain superfamily/Winged helix DNA-binding domain"/>
    <property type="match status" value="1"/>
</dbReference>
<dbReference type="PROSITE" id="PS50126">
    <property type="entry name" value="S1"/>
    <property type="match status" value="1"/>
</dbReference>
<evidence type="ECO:0000313" key="4">
    <source>
        <dbReference type="Proteomes" id="UP000192368"/>
    </source>
</evidence>
<dbReference type="InterPro" id="IPR014464">
    <property type="entry name" value="CvfB_fam"/>
</dbReference>
<name>A0A1W1V098_PEPAS</name>
<sequence>MKLGRHKLTVKKARPNVILTDGREEIELKEKRDLEVGEVVSAFIYDTSKDRRVATLDKPYIEVGEIKELKVVGKAGVGYFVDIGLDKDIFLPYQERAGRIDVGGSYLMALYIDKSDRYCVTMNIKEKLKKNDKFKVNDIVKGTIYLLDARGAHVAIDGKYDGLVLKEELKGIYKVGDEVEARIQRILKDNRITLTLREKAYKQMHSDADMLLEMIEDNDGVLNIGDKTDPEIIKAVTGLSKSAFKRAEGTLYRLRKIDLYPNKIELRHGR</sequence>
<evidence type="ECO:0000256" key="1">
    <source>
        <dbReference type="PIRNR" id="PIRNR012524"/>
    </source>
</evidence>
<gene>
    <name evidence="3" type="ORF">SAMN00017477_0946</name>
</gene>
<dbReference type="InterPro" id="IPR036388">
    <property type="entry name" value="WH-like_DNA-bd_sf"/>
</dbReference>
<dbReference type="RefSeq" id="WP_084230575.1">
    <property type="nucleotide sequence ID" value="NZ_FWWR01000009.1"/>
</dbReference>
<dbReference type="STRING" id="573058.SAMN00017477_0946"/>
<comment type="similarity">
    <text evidence="1">Belongs to the CvfB family.</text>
</comment>
<dbReference type="Pfam" id="PF17783">
    <property type="entry name" value="WHD_CvfB"/>
    <property type="match status" value="1"/>
</dbReference>
<dbReference type="PIRSF" id="PIRSF012524">
    <property type="entry name" value="YitL_S1"/>
    <property type="match status" value="1"/>
</dbReference>
<dbReference type="Proteomes" id="UP000192368">
    <property type="component" value="Unassembled WGS sequence"/>
</dbReference>
<evidence type="ECO:0000313" key="3">
    <source>
        <dbReference type="EMBL" id="SMB86777.1"/>
    </source>
</evidence>
<reference evidence="4" key="1">
    <citation type="submission" date="2017-04" db="EMBL/GenBank/DDBJ databases">
        <authorList>
            <person name="Varghese N."/>
            <person name="Submissions S."/>
        </authorList>
    </citation>
    <scope>NUCLEOTIDE SEQUENCE [LARGE SCALE GENOMIC DNA]</scope>
    <source>
        <strain evidence="4">DSM 20463</strain>
    </source>
</reference>
<dbReference type="PANTHER" id="PTHR37296">
    <property type="entry name" value="CONSERVED VIRULENCE FACTOR B"/>
    <property type="match status" value="1"/>
</dbReference>
<evidence type="ECO:0000259" key="2">
    <source>
        <dbReference type="PROSITE" id="PS50126"/>
    </source>
</evidence>
<dbReference type="PANTHER" id="PTHR37296:SF1">
    <property type="entry name" value="CONSERVED VIRULENCE FACTOR B"/>
    <property type="match status" value="1"/>
</dbReference>
<dbReference type="SMART" id="SM00316">
    <property type="entry name" value="S1"/>
    <property type="match status" value="2"/>
</dbReference>
<dbReference type="InterPro" id="IPR039566">
    <property type="entry name" value="CvfB_S1_st"/>
</dbReference>
<dbReference type="EMBL" id="FWWR01000009">
    <property type="protein sequence ID" value="SMB86777.1"/>
    <property type="molecule type" value="Genomic_DNA"/>
</dbReference>
<dbReference type="Pfam" id="PF13509">
    <property type="entry name" value="S1_2"/>
    <property type="match status" value="2"/>
</dbReference>